<feature type="compositionally biased region" description="Polar residues" evidence="6">
    <location>
        <begin position="466"/>
        <end position="475"/>
    </location>
</feature>
<dbReference type="InterPro" id="IPR001806">
    <property type="entry name" value="Small_GTPase"/>
</dbReference>
<dbReference type="PROSITE" id="PS51419">
    <property type="entry name" value="RAB"/>
    <property type="match status" value="1"/>
</dbReference>
<feature type="region of interest" description="Disordered" evidence="6">
    <location>
        <begin position="355"/>
        <end position="386"/>
    </location>
</feature>
<dbReference type="PROSITE" id="PS51421">
    <property type="entry name" value="RAS"/>
    <property type="match status" value="1"/>
</dbReference>
<comment type="similarity">
    <text evidence="1">Belongs to the small GTPase superfamily. Rab family.</text>
</comment>
<feature type="compositionally biased region" description="Low complexity" evidence="6">
    <location>
        <begin position="488"/>
        <end position="503"/>
    </location>
</feature>
<dbReference type="CDD" id="cd04107">
    <property type="entry name" value="Rab32_Rab38"/>
    <property type="match status" value="1"/>
</dbReference>
<evidence type="ECO:0000256" key="5">
    <source>
        <dbReference type="ARBA" id="ARBA00023289"/>
    </source>
</evidence>
<evidence type="ECO:0000256" key="2">
    <source>
        <dbReference type="ARBA" id="ARBA00022741"/>
    </source>
</evidence>
<dbReference type="SMART" id="SM00176">
    <property type="entry name" value="RAN"/>
    <property type="match status" value="1"/>
</dbReference>
<dbReference type="Pfam" id="PF00071">
    <property type="entry name" value="Ras"/>
    <property type="match status" value="1"/>
</dbReference>
<feature type="region of interest" description="Disordered" evidence="6">
    <location>
        <begin position="220"/>
        <end position="269"/>
    </location>
</feature>
<evidence type="ECO:0000313" key="7">
    <source>
        <dbReference type="EnsemblMetazoa" id="AALFPA23_001225.P1047"/>
    </source>
</evidence>
<dbReference type="EnsemblMetazoa" id="AALFPA23_001225.R1047">
    <property type="protein sequence ID" value="AALFPA23_001225.P1047"/>
    <property type="gene ID" value="AALFPA23_001225"/>
</dbReference>
<evidence type="ECO:0000256" key="6">
    <source>
        <dbReference type="SAM" id="MobiDB-lite"/>
    </source>
</evidence>
<organism evidence="7 8">
    <name type="scientific">Aedes albopictus</name>
    <name type="common">Asian tiger mosquito</name>
    <name type="synonym">Stegomyia albopicta</name>
    <dbReference type="NCBI Taxonomy" id="7160"/>
    <lineage>
        <taxon>Eukaryota</taxon>
        <taxon>Metazoa</taxon>
        <taxon>Ecdysozoa</taxon>
        <taxon>Arthropoda</taxon>
        <taxon>Hexapoda</taxon>
        <taxon>Insecta</taxon>
        <taxon>Pterygota</taxon>
        <taxon>Neoptera</taxon>
        <taxon>Endopterygota</taxon>
        <taxon>Diptera</taxon>
        <taxon>Nematocera</taxon>
        <taxon>Culicoidea</taxon>
        <taxon>Culicidae</taxon>
        <taxon>Culicinae</taxon>
        <taxon>Aedini</taxon>
        <taxon>Aedes</taxon>
        <taxon>Stegomyia</taxon>
    </lineage>
</organism>
<feature type="compositionally biased region" description="Basic and acidic residues" evidence="6">
    <location>
        <begin position="220"/>
        <end position="229"/>
    </location>
</feature>
<feature type="compositionally biased region" description="Polar residues" evidence="6">
    <location>
        <begin position="231"/>
        <end position="249"/>
    </location>
</feature>
<reference evidence="8" key="1">
    <citation type="journal article" date="2015" name="Proc. Natl. Acad. Sci. U.S.A.">
        <title>Genome sequence of the Asian Tiger mosquito, Aedes albopictus, reveals insights into its biology, genetics, and evolution.</title>
        <authorList>
            <person name="Chen X.G."/>
            <person name="Jiang X."/>
            <person name="Gu J."/>
            <person name="Xu M."/>
            <person name="Wu Y."/>
            <person name="Deng Y."/>
            <person name="Zhang C."/>
            <person name="Bonizzoni M."/>
            <person name="Dermauw W."/>
            <person name="Vontas J."/>
            <person name="Armbruster P."/>
            <person name="Huang X."/>
            <person name="Yang Y."/>
            <person name="Zhang H."/>
            <person name="He W."/>
            <person name="Peng H."/>
            <person name="Liu Y."/>
            <person name="Wu K."/>
            <person name="Chen J."/>
            <person name="Lirakis M."/>
            <person name="Topalis P."/>
            <person name="Van Leeuwen T."/>
            <person name="Hall A.B."/>
            <person name="Jiang X."/>
            <person name="Thorpe C."/>
            <person name="Mueller R.L."/>
            <person name="Sun C."/>
            <person name="Waterhouse R.M."/>
            <person name="Yan G."/>
            <person name="Tu Z.J."/>
            <person name="Fang X."/>
            <person name="James A.A."/>
        </authorList>
    </citation>
    <scope>NUCLEOTIDE SEQUENCE [LARGE SCALE GENOMIC DNA]</scope>
    <source>
        <strain evidence="8">Foshan</strain>
    </source>
</reference>
<name>A0ABM1XN96_AEDAL</name>
<keyword evidence="4" id="KW-0449">Lipoprotein</keyword>
<reference evidence="7" key="2">
    <citation type="submission" date="2025-05" db="UniProtKB">
        <authorList>
            <consortium name="EnsemblMetazoa"/>
        </authorList>
    </citation>
    <scope>IDENTIFICATION</scope>
    <source>
        <strain evidence="7">Foshan</strain>
    </source>
</reference>
<feature type="compositionally biased region" description="Polar residues" evidence="6">
    <location>
        <begin position="294"/>
        <end position="304"/>
    </location>
</feature>
<keyword evidence="3" id="KW-0342">GTP-binding</keyword>
<dbReference type="SMART" id="SM00173">
    <property type="entry name" value="RAS"/>
    <property type="match status" value="1"/>
</dbReference>
<feature type="region of interest" description="Disordered" evidence="6">
    <location>
        <begin position="284"/>
        <end position="304"/>
    </location>
</feature>
<dbReference type="Gene3D" id="3.40.50.300">
    <property type="entry name" value="P-loop containing nucleotide triphosphate hydrolases"/>
    <property type="match status" value="1"/>
</dbReference>
<dbReference type="PANTHER" id="PTHR47981">
    <property type="entry name" value="RAB FAMILY"/>
    <property type="match status" value="1"/>
</dbReference>
<feature type="compositionally biased region" description="Low complexity" evidence="6">
    <location>
        <begin position="250"/>
        <end position="268"/>
    </location>
</feature>
<feature type="region of interest" description="Disordered" evidence="6">
    <location>
        <begin position="424"/>
        <end position="505"/>
    </location>
</feature>
<dbReference type="SMART" id="SM00174">
    <property type="entry name" value="RHO"/>
    <property type="match status" value="1"/>
</dbReference>
<protein>
    <recommendedName>
        <fullName evidence="9">Ras-related protein Rab-32</fullName>
    </recommendedName>
</protein>
<dbReference type="NCBIfam" id="TIGR00231">
    <property type="entry name" value="small_GTP"/>
    <property type="match status" value="1"/>
</dbReference>
<dbReference type="InterPro" id="IPR005225">
    <property type="entry name" value="Small_GTP-bd"/>
</dbReference>
<feature type="compositionally biased region" description="Low complexity" evidence="6">
    <location>
        <begin position="433"/>
        <end position="450"/>
    </location>
</feature>
<dbReference type="InterPro" id="IPR030697">
    <property type="entry name" value="Rab29/Rab38/Rab32"/>
</dbReference>
<sequence length="853" mass="92280">MNRVDAEESPVEMVVETVSPTPSDLGSMSDSPVRQPERKKKKRGISFKKFRSNAQKFIPGKKKEEKSEEDVFTTEEDPLPSPPPTPVLKDMKSTESLPAIKEEPQVLPTTKSIDEILDAKKTKKARKPSRAASFVKKIAGRKGKVAPNPKKSSSLEDEHSASTTETPLSIKRRTPEGANLSVSETSLYEGDKPSGSFKIEQLEGEPKVLRTIAPKKTEMKITLVKERPESVASTGEGSSRASSGIQLPQASASTDAESPSSASSSSTSGIDKANLVSVASVGESKTVAPGTAAASVNSNKPISVNRPSKVITTAIEDNVAISSNKEITIGSLLSGDYIAEINKISIDKINTVASSDQPPLGSRERFFQPHPTAATPTSDKNGSLPREEKDNVIETLEVNDNVVNSPVASKPHSESTAEKLKNIFMKKDNQKKSSAATPSSEPSTTTSDAPVLTTVRTQEAAKPYQIGNNIKNPNLSGFKESPAEEPKPSTSTQPPTDPTSDSPIVFKVGSQVRPNRTSSAAKSTKSNLLTPVQPVAVDVVDPSGSFNPSKSLEEYGSLEARGSSSFEEGPLSENSRRRIAYVAQPTLFTPEEEELVSGRPSLLSSIAGGSSLDSEDFLESKMSPHGDLLLEKSDNSSNMSTAPTEKREHLYKILVIGELGTGKTSFIKRYVHQFFSQNYRATIGVDFALKVLNWDQNTIIRLQLWDIAGQERFGNMTRVYYKEAVGAFIVFDVTRSATFDAVIKWKQDLDSKVQLPDGKPIPCILLANKSDQQKQGIVTTPAKLDEYVKEHGFAGWFETSAKENVNIEEAAKSLVNKILTNDKQNNAGEIVDSDRFALAGGSKDPHQKKNCAC</sequence>
<evidence type="ECO:0000313" key="8">
    <source>
        <dbReference type="Proteomes" id="UP000069940"/>
    </source>
</evidence>
<keyword evidence="8" id="KW-1185">Reference proteome</keyword>
<dbReference type="PANTHER" id="PTHR47981:SF39">
    <property type="entry name" value="RAS-RELATED PROTEIN RAB"/>
    <property type="match status" value="1"/>
</dbReference>
<dbReference type="SUPFAM" id="SSF52540">
    <property type="entry name" value="P-loop containing nucleoside triphosphate hydrolases"/>
    <property type="match status" value="1"/>
</dbReference>
<keyword evidence="5" id="KW-0636">Prenylation</keyword>
<dbReference type="InterPro" id="IPR027417">
    <property type="entry name" value="P-loop_NTPase"/>
</dbReference>
<feature type="compositionally biased region" description="Acidic residues" evidence="6">
    <location>
        <begin position="67"/>
        <end position="78"/>
    </location>
</feature>
<dbReference type="PROSITE" id="PS51417">
    <property type="entry name" value="ARF"/>
    <property type="match status" value="1"/>
</dbReference>
<feature type="compositionally biased region" description="Polar residues" evidence="6">
    <location>
        <begin position="18"/>
        <end position="32"/>
    </location>
</feature>
<evidence type="ECO:0008006" key="9">
    <source>
        <dbReference type="Google" id="ProtNLM"/>
    </source>
</evidence>
<evidence type="ECO:0000256" key="3">
    <source>
        <dbReference type="ARBA" id="ARBA00023134"/>
    </source>
</evidence>
<dbReference type="PRINTS" id="PR00449">
    <property type="entry name" value="RASTRNSFRMNG"/>
</dbReference>
<dbReference type="RefSeq" id="XP_029719745.2">
    <property type="nucleotide sequence ID" value="XM_029863885.2"/>
</dbReference>
<proteinExistence type="inferred from homology"/>
<dbReference type="GeneID" id="115253596"/>
<feature type="region of interest" description="Disordered" evidence="6">
    <location>
        <begin position="1"/>
        <end position="201"/>
    </location>
</feature>
<feature type="compositionally biased region" description="Basic residues" evidence="6">
    <location>
        <begin position="37"/>
        <end position="51"/>
    </location>
</feature>
<evidence type="ECO:0000256" key="1">
    <source>
        <dbReference type="ARBA" id="ARBA00006270"/>
    </source>
</evidence>
<evidence type="ECO:0000256" key="4">
    <source>
        <dbReference type="ARBA" id="ARBA00023288"/>
    </source>
</evidence>
<dbReference type="SMART" id="SM00175">
    <property type="entry name" value="RAB"/>
    <property type="match status" value="1"/>
</dbReference>
<dbReference type="Proteomes" id="UP000069940">
    <property type="component" value="Unassembled WGS sequence"/>
</dbReference>
<accession>A0ABM1XN96</accession>
<keyword evidence="2" id="KW-0547">Nucleotide-binding</keyword>